<reference evidence="2" key="1">
    <citation type="journal article" date="2011" name="PLoS Genet.">
        <title>Genomic analysis of the necrotrophic fungal pathogens Sclerotinia sclerotiorum and Botrytis cinerea.</title>
        <authorList>
            <person name="Amselem J."/>
            <person name="Cuomo C.A."/>
            <person name="van Kan J.A."/>
            <person name="Viaud M."/>
            <person name="Benito E.P."/>
            <person name="Couloux A."/>
            <person name="Coutinho P.M."/>
            <person name="de Vries R.P."/>
            <person name="Dyer P.S."/>
            <person name="Fillinger S."/>
            <person name="Fournier E."/>
            <person name="Gout L."/>
            <person name="Hahn M."/>
            <person name="Kohn L."/>
            <person name="Lapalu N."/>
            <person name="Plummer K.M."/>
            <person name="Pradier J.M."/>
            <person name="Quevillon E."/>
            <person name="Sharon A."/>
            <person name="Simon A."/>
            <person name="ten Have A."/>
            <person name="Tudzynski B."/>
            <person name="Tudzynski P."/>
            <person name="Wincker P."/>
            <person name="Andrew M."/>
            <person name="Anthouard V."/>
            <person name="Beever R.E."/>
            <person name="Beffa R."/>
            <person name="Benoit I."/>
            <person name="Bouzid O."/>
            <person name="Brault B."/>
            <person name="Chen Z."/>
            <person name="Choquer M."/>
            <person name="Collemare J."/>
            <person name="Cotton P."/>
            <person name="Danchin E.G."/>
            <person name="Da Silva C."/>
            <person name="Gautier A."/>
            <person name="Giraud C."/>
            <person name="Giraud T."/>
            <person name="Gonzalez C."/>
            <person name="Grossetete S."/>
            <person name="Guldener U."/>
            <person name="Henrissat B."/>
            <person name="Howlett B.J."/>
            <person name="Kodira C."/>
            <person name="Kretschmer M."/>
            <person name="Lappartient A."/>
            <person name="Leroch M."/>
            <person name="Levis C."/>
            <person name="Mauceli E."/>
            <person name="Neuveglise C."/>
            <person name="Oeser B."/>
            <person name="Pearson M."/>
            <person name="Poulain J."/>
            <person name="Poussereau N."/>
            <person name="Quesneville H."/>
            <person name="Rascle C."/>
            <person name="Schumacher J."/>
            <person name="Segurens B."/>
            <person name="Sexton A."/>
            <person name="Silva E."/>
            <person name="Sirven C."/>
            <person name="Soanes D.M."/>
            <person name="Talbot N.J."/>
            <person name="Templeton M."/>
            <person name="Yandava C."/>
            <person name="Yarden O."/>
            <person name="Zeng Q."/>
            <person name="Rollins J.A."/>
            <person name="Lebrun M.H."/>
            <person name="Dickman M."/>
        </authorList>
    </citation>
    <scope>NUCLEOTIDE SEQUENCE [LARGE SCALE GENOMIC DNA]</scope>
    <source>
        <strain evidence="2">ATCC 18683 / 1980 / Ss-1</strain>
    </source>
</reference>
<name>A7EWB4_SCLS1</name>
<evidence type="ECO:0000313" key="1">
    <source>
        <dbReference type="EMBL" id="EDN93756.1"/>
    </source>
</evidence>
<sequence length="67" mass="7688">MAFTSQILFSKAFKMCGSNLHFCLESRGAGFALPGQFHNSQGDVLFELQGNMKRVFWRMCPERITIR</sequence>
<dbReference type="GeneID" id="5485495"/>
<dbReference type="RefSeq" id="XP_001588990.1">
    <property type="nucleotide sequence ID" value="XM_001588940.1"/>
</dbReference>
<protein>
    <submittedName>
        <fullName evidence="1">Uncharacterized protein</fullName>
    </submittedName>
</protein>
<dbReference type="InParanoid" id="A7EWB4"/>
<dbReference type="KEGG" id="ssl:SS1G_09623"/>
<dbReference type="EMBL" id="CH476634">
    <property type="protein sequence ID" value="EDN93756.1"/>
    <property type="molecule type" value="Genomic_DNA"/>
</dbReference>
<keyword evidence="2" id="KW-1185">Reference proteome</keyword>
<dbReference type="Proteomes" id="UP000001312">
    <property type="component" value="Unassembled WGS sequence"/>
</dbReference>
<evidence type="ECO:0000313" key="2">
    <source>
        <dbReference type="Proteomes" id="UP000001312"/>
    </source>
</evidence>
<organism evidence="1 2">
    <name type="scientific">Sclerotinia sclerotiorum (strain ATCC 18683 / 1980 / Ss-1)</name>
    <name type="common">White mold</name>
    <name type="synonym">Whetzelinia sclerotiorum</name>
    <dbReference type="NCBI Taxonomy" id="665079"/>
    <lineage>
        <taxon>Eukaryota</taxon>
        <taxon>Fungi</taxon>
        <taxon>Dikarya</taxon>
        <taxon>Ascomycota</taxon>
        <taxon>Pezizomycotina</taxon>
        <taxon>Leotiomycetes</taxon>
        <taxon>Helotiales</taxon>
        <taxon>Sclerotiniaceae</taxon>
        <taxon>Sclerotinia</taxon>
    </lineage>
</organism>
<accession>A7EWB4</accession>
<proteinExistence type="predicted"/>
<dbReference type="AlphaFoldDB" id="A7EWB4"/>
<gene>
    <name evidence="1" type="ORF">SS1G_09623</name>
</gene>